<comment type="cofactor">
    <cofactor evidence="4">
        <name>Mg(2+)</name>
        <dbReference type="ChEBI" id="CHEBI:18420"/>
    </cofactor>
</comment>
<evidence type="ECO:0000313" key="6">
    <source>
        <dbReference type="Proteomes" id="UP000248326"/>
    </source>
</evidence>
<protein>
    <recommendedName>
        <fullName evidence="4">Trehalose 6-phosphate phosphatase</fullName>
        <ecNumber evidence="4">3.1.3.12</ecNumber>
    </recommendedName>
</protein>
<comment type="caution">
    <text evidence="5">The sequence shown here is derived from an EMBL/GenBank/DDBJ whole genome shotgun (WGS) entry which is preliminary data.</text>
</comment>
<dbReference type="GO" id="GO:0005992">
    <property type="term" value="P:trehalose biosynthetic process"/>
    <property type="evidence" value="ECO:0007669"/>
    <property type="project" value="UniProtKB-UniPathway"/>
</dbReference>
<dbReference type="Gene3D" id="3.30.70.1020">
    <property type="entry name" value="Trehalose-6-phosphate phosphatase related protein, domain 2"/>
    <property type="match status" value="1"/>
</dbReference>
<dbReference type="InterPro" id="IPR023214">
    <property type="entry name" value="HAD_sf"/>
</dbReference>
<dbReference type="Proteomes" id="UP000248326">
    <property type="component" value="Unassembled WGS sequence"/>
</dbReference>
<comment type="similarity">
    <text evidence="2 4">Belongs to the trehalose phosphatase family.</text>
</comment>
<proteinExistence type="inferred from homology"/>
<dbReference type="RefSeq" id="WP_110887328.1">
    <property type="nucleotide sequence ID" value="NZ_QJSX01000010.1"/>
</dbReference>
<evidence type="ECO:0000313" key="5">
    <source>
        <dbReference type="EMBL" id="PYE53124.1"/>
    </source>
</evidence>
<keyword evidence="4" id="KW-0460">Magnesium</keyword>
<dbReference type="AlphaFoldDB" id="A0A318SA63"/>
<comment type="function">
    <text evidence="4">Removes the phosphate from trehalose 6-phosphate to produce free trehalose.</text>
</comment>
<dbReference type="GO" id="GO:0046872">
    <property type="term" value="F:metal ion binding"/>
    <property type="evidence" value="ECO:0007669"/>
    <property type="project" value="UniProtKB-KW"/>
</dbReference>
<dbReference type="EMBL" id="QJSX01000010">
    <property type="protein sequence ID" value="PYE53124.1"/>
    <property type="molecule type" value="Genomic_DNA"/>
</dbReference>
<gene>
    <name evidence="5" type="ORF">DES52_110108</name>
</gene>
<name>A0A318SA63_9DEIO</name>
<dbReference type="EC" id="3.1.3.12" evidence="4"/>
<reference evidence="5 6" key="1">
    <citation type="submission" date="2018-06" db="EMBL/GenBank/DDBJ databases">
        <title>Genomic Encyclopedia of Type Strains, Phase IV (KMG-IV): sequencing the most valuable type-strain genomes for metagenomic binning, comparative biology and taxonomic classification.</title>
        <authorList>
            <person name="Goeker M."/>
        </authorList>
    </citation>
    <scope>NUCLEOTIDE SEQUENCE [LARGE SCALE GENOMIC DNA]</scope>
    <source>
        <strain evidence="5 6">DSM 18048</strain>
    </source>
</reference>
<keyword evidence="6" id="KW-1185">Reference proteome</keyword>
<evidence type="ECO:0000256" key="1">
    <source>
        <dbReference type="ARBA" id="ARBA00005199"/>
    </source>
</evidence>
<comment type="pathway">
    <text evidence="1 4">Glycan biosynthesis; trehalose biosynthesis.</text>
</comment>
<accession>A0A318SA63</accession>
<keyword evidence="3 4" id="KW-0378">Hydrolase</keyword>
<dbReference type="CDD" id="cd01627">
    <property type="entry name" value="HAD_TPP"/>
    <property type="match status" value="1"/>
</dbReference>
<dbReference type="Pfam" id="PF02358">
    <property type="entry name" value="Trehalose_PPase"/>
    <property type="match status" value="1"/>
</dbReference>
<dbReference type="GO" id="GO:0004805">
    <property type="term" value="F:trehalose-phosphatase activity"/>
    <property type="evidence" value="ECO:0007669"/>
    <property type="project" value="UniProtKB-EC"/>
</dbReference>
<evidence type="ECO:0000256" key="3">
    <source>
        <dbReference type="ARBA" id="ARBA00022801"/>
    </source>
</evidence>
<dbReference type="PANTHER" id="PTHR43768:SF3">
    <property type="entry name" value="TREHALOSE 6-PHOSPHATE PHOSPHATASE"/>
    <property type="match status" value="1"/>
</dbReference>
<dbReference type="InterPro" id="IPR006379">
    <property type="entry name" value="HAD-SF_hydro_IIB"/>
</dbReference>
<dbReference type="Gene3D" id="3.40.50.1000">
    <property type="entry name" value="HAD superfamily/HAD-like"/>
    <property type="match status" value="1"/>
</dbReference>
<dbReference type="UniPathway" id="UPA00299"/>
<sequence>MTSGVEALAALARRPLLIVLDYDGTLAPIAPTPEEAVPEAGAREAVAALLAGGRHLLRVLSGRPSAQVRAFLGSPDLPIVGLHGLEWPGEALPREHTRTVAKLAAAVPDFPGRRLEDKGVTLAVHYRATPDDLAGDVQARLERLPVPEGWTLLRGKRVVEFRPSGANKGTAVMRLARDAPDHLPVYVGDDVTDEEAFEVLADVGGVTIKVGEGETRARHRVASPSDVVTLLRTWANAPSEEGEHG</sequence>
<evidence type="ECO:0000256" key="4">
    <source>
        <dbReference type="RuleBase" id="RU361117"/>
    </source>
</evidence>
<dbReference type="OrthoDB" id="9797743at2"/>
<evidence type="ECO:0000256" key="2">
    <source>
        <dbReference type="ARBA" id="ARBA00008770"/>
    </source>
</evidence>
<dbReference type="PANTHER" id="PTHR43768">
    <property type="entry name" value="TREHALOSE 6-PHOSPHATE PHOSPHATASE"/>
    <property type="match status" value="1"/>
</dbReference>
<dbReference type="InterPro" id="IPR044651">
    <property type="entry name" value="OTSB-like"/>
</dbReference>
<dbReference type="NCBIfam" id="TIGR00685">
    <property type="entry name" value="T6PP"/>
    <property type="match status" value="1"/>
</dbReference>
<dbReference type="NCBIfam" id="TIGR01484">
    <property type="entry name" value="HAD-SF-IIB"/>
    <property type="match status" value="1"/>
</dbReference>
<dbReference type="InterPro" id="IPR003337">
    <property type="entry name" value="Trehalose_PPase"/>
</dbReference>
<dbReference type="InterPro" id="IPR036412">
    <property type="entry name" value="HAD-like_sf"/>
</dbReference>
<organism evidence="5 6">
    <name type="scientific">Deinococcus yavapaiensis KR-236</name>
    <dbReference type="NCBI Taxonomy" id="694435"/>
    <lineage>
        <taxon>Bacteria</taxon>
        <taxon>Thermotogati</taxon>
        <taxon>Deinococcota</taxon>
        <taxon>Deinococci</taxon>
        <taxon>Deinococcales</taxon>
        <taxon>Deinococcaceae</taxon>
        <taxon>Deinococcus</taxon>
    </lineage>
</organism>
<keyword evidence="4" id="KW-0479">Metal-binding</keyword>
<dbReference type="SUPFAM" id="SSF56784">
    <property type="entry name" value="HAD-like"/>
    <property type="match status" value="1"/>
</dbReference>
<comment type="catalytic activity">
    <reaction evidence="4">
        <text>alpha,alpha-trehalose 6-phosphate + H2O = alpha,alpha-trehalose + phosphate</text>
        <dbReference type="Rhea" id="RHEA:23420"/>
        <dbReference type="ChEBI" id="CHEBI:15377"/>
        <dbReference type="ChEBI" id="CHEBI:16551"/>
        <dbReference type="ChEBI" id="CHEBI:43474"/>
        <dbReference type="ChEBI" id="CHEBI:58429"/>
        <dbReference type="EC" id="3.1.3.12"/>
    </reaction>
</comment>